<dbReference type="InterPro" id="IPR036465">
    <property type="entry name" value="vWFA_dom_sf"/>
</dbReference>
<evidence type="ECO:0000256" key="1">
    <source>
        <dbReference type="SAM" id="Phobius"/>
    </source>
</evidence>
<dbReference type="InterPro" id="IPR051266">
    <property type="entry name" value="CLCR"/>
</dbReference>
<dbReference type="Proteomes" id="UP001652445">
    <property type="component" value="Unassembled WGS sequence"/>
</dbReference>
<keyword evidence="1" id="KW-1133">Transmembrane helix</keyword>
<dbReference type="PROSITE" id="PS50234">
    <property type="entry name" value="VWFA"/>
    <property type="match status" value="1"/>
</dbReference>
<feature type="domain" description="VWFA" evidence="2">
    <location>
        <begin position="113"/>
        <end position="285"/>
    </location>
</feature>
<dbReference type="CDD" id="cd00198">
    <property type="entry name" value="vWFA"/>
    <property type="match status" value="1"/>
</dbReference>
<keyword evidence="1" id="KW-0812">Transmembrane</keyword>
<dbReference type="SUPFAM" id="SSF53300">
    <property type="entry name" value="vWA-like"/>
    <property type="match status" value="1"/>
</dbReference>
<dbReference type="SMART" id="SM00327">
    <property type="entry name" value="VWA"/>
    <property type="match status" value="1"/>
</dbReference>
<feature type="transmembrane region" description="Helical" evidence="1">
    <location>
        <begin position="308"/>
        <end position="328"/>
    </location>
</feature>
<keyword evidence="1" id="KW-0472">Membrane</keyword>
<proteinExistence type="predicted"/>
<protein>
    <submittedName>
        <fullName evidence="3">VWA domain-containing protein</fullName>
    </submittedName>
</protein>
<dbReference type="PANTHER" id="PTHR10579:SF43">
    <property type="entry name" value="ZINC FINGER (C3HC4-TYPE RING FINGER) FAMILY PROTEIN"/>
    <property type="match status" value="1"/>
</dbReference>
<feature type="transmembrane region" description="Helical" evidence="1">
    <location>
        <begin position="81"/>
        <end position="101"/>
    </location>
</feature>
<accession>A0ABT2UNQ5</accession>
<reference evidence="3 4" key="1">
    <citation type="submission" date="2022-09" db="EMBL/GenBank/DDBJ databases">
        <authorList>
            <person name="Han X.L."/>
            <person name="Wang Q."/>
            <person name="Lu T."/>
        </authorList>
    </citation>
    <scope>NUCLEOTIDE SEQUENCE [LARGE SCALE GENOMIC DNA]</scope>
    <source>
        <strain evidence="3 4">WQ 127069</strain>
    </source>
</reference>
<feature type="transmembrane region" description="Helical" evidence="1">
    <location>
        <begin position="334"/>
        <end position="354"/>
    </location>
</feature>
<evidence type="ECO:0000313" key="3">
    <source>
        <dbReference type="EMBL" id="MCU6796283.1"/>
    </source>
</evidence>
<dbReference type="EMBL" id="JAOQIO010000099">
    <property type="protein sequence ID" value="MCU6796283.1"/>
    <property type="molecule type" value="Genomic_DNA"/>
</dbReference>
<comment type="caution">
    <text evidence="3">The sequence shown here is derived from an EMBL/GenBank/DDBJ whole genome shotgun (WGS) entry which is preliminary data.</text>
</comment>
<feature type="transmembrane region" description="Helical" evidence="1">
    <location>
        <begin position="366"/>
        <end position="388"/>
    </location>
</feature>
<gene>
    <name evidence="3" type="ORF">OB236_29585</name>
</gene>
<dbReference type="Gene3D" id="3.40.50.410">
    <property type="entry name" value="von Willebrand factor, type A domain"/>
    <property type="match status" value="1"/>
</dbReference>
<keyword evidence="4" id="KW-1185">Reference proteome</keyword>
<dbReference type="InterPro" id="IPR002035">
    <property type="entry name" value="VWF_A"/>
</dbReference>
<evidence type="ECO:0000259" key="2">
    <source>
        <dbReference type="PROSITE" id="PS50234"/>
    </source>
</evidence>
<feature type="transmembrane region" description="Helical" evidence="1">
    <location>
        <begin position="39"/>
        <end position="61"/>
    </location>
</feature>
<dbReference type="RefSeq" id="WP_262687097.1">
    <property type="nucleotide sequence ID" value="NZ_JAOQIO010000099.1"/>
</dbReference>
<dbReference type="Pfam" id="PF00092">
    <property type="entry name" value="VWA"/>
    <property type="match status" value="1"/>
</dbReference>
<evidence type="ECO:0000313" key="4">
    <source>
        <dbReference type="Proteomes" id="UP001652445"/>
    </source>
</evidence>
<name>A0ABT2UNQ5_9BACL</name>
<organism evidence="3 4">
    <name type="scientific">Paenibacillus baimaensis</name>
    <dbReference type="NCBI Taxonomy" id="2982185"/>
    <lineage>
        <taxon>Bacteria</taxon>
        <taxon>Bacillati</taxon>
        <taxon>Bacillota</taxon>
        <taxon>Bacilli</taxon>
        <taxon>Bacillales</taxon>
        <taxon>Paenibacillaceae</taxon>
        <taxon>Paenibacillus</taxon>
    </lineage>
</organism>
<dbReference type="PANTHER" id="PTHR10579">
    <property type="entry name" value="CALCIUM-ACTIVATED CHLORIDE CHANNEL REGULATOR"/>
    <property type="match status" value="1"/>
</dbReference>
<feature type="transmembrane region" description="Helical" evidence="1">
    <location>
        <begin position="6"/>
        <end position="27"/>
    </location>
</feature>
<sequence>MRKWNGLLTLFSLISGIIGFVIGEYILDRWDGTIHETLLMGLYFGQFALVVGLGCLLAEIISPQLNGKNWRLRYANEGWKFLVPATLVLLFAAGALFQWGYGLQLGNNDKPQDYVLLIDMSESMKTSDPQKQSIQAAQALINKMDDGKQVAVFTFNEQTQLIAPLTKLKDPAARAQLTAKLSAIGAPIGQTDIGRALDTAMEHLTKERIANRKAAVILISDGYSDMNEFKVLTPYEQQRTQIHTVGIDSTQVEGNQLLQRIAAQTNGTFHDVKRVEGVANAFDQIYQNGQRWHLVNERAGTAADGYHGWLRILLILLIGALLGLALGIVFDNRFLAKCFAIGGALGGLIAGVILETGLQGSVEPFIVRAFADVALALVLSLSTVLIAVGGPGGSGTGRNGFRKTALEQPIRGERQGRETIRKQFR</sequence>